<name>A0A5D4MC80_9BACI</name>
<evidence type="ECO:0000313" key="1">
    <source>
        <dbReference type="EMBL" id="TYR98570.1"/>
    </source>
</evidence>
<comment type="caution">
    <text evidence="1">The sequence shown here is derived from an EMBL/GenBank/DDBJ whole genome shotgun (WGS) entry which is preliminary data.</text>
</comment>
<evidence type="ECO:0000313" key="2">
    <source>
        <dbReference type="Proteomes" id="UP000325182"/>
    </source>
</evidence>
<gene>
    <name evidence="1" type="ORF">FZC84_14150</name>
</gene>
<organism evidence="1 2">
    <name type="scientific">Rossellomorea vietnamensis</name>
    <dbReference type="NCBI Taxonomy" id="218284"/>
    <lineage>
        <taxon>Bacteria</taxon>
        <taxon>Bacillati</taxon>
        <taxon>Bacillota</taxon>
        <taxon>Bacilli</taxon>
        <taxon>Bacillales</taxon>
        <taxon>Bacillaceae</taxon>
        <taxon>Rossellomorea</taxon>
    </lineage>
</organism>
<dbReference type="Proteomes" id="UP000325182">
    <property type="component" value="Unassembled WGS sequence"/>
</dbReference>
<dbReference type="AlphaFoldDB" id="A0A5D4MC80"/>
<accession>A0A5D4MC80</accession>
<reference evidence="1 2" key="1">
    <citation type="submission" date="2019-08" db="EMBL/GenBank/DDBJ databases">
        <title>Bacillus genomes from the desert of Cuatro Cienegas, Coahuila.</title>
        <authorList>
            <person name="Olmedo-Alvarez G."/>
        </authorList>
    </citation>
    <scope>NUCLEOTIDE SEQUENCE [LARGE SCALE GENOMIC DNA]</scope>
    <source>
        <strain evidence="1 2">CH128b_4D</strain>
    </source>
</reference>
<dbReference type="EMBL" id="VTEG01000010">
    <property type="protein sequence ID" value="TYR98570.1"/>
    <property type="molecule type" value="Genomic_DNA"/>
</dbReference>
<proteinExistence type="predicted"/>
<evidence type="ECO:0008006" key="3">
    <source>
        <dbReference type="Google" id="ProtNLM"/>
    </source>
</evidence>
<dbReference type="RefSeq" id="WP_148954338.1">
    <property type="nucleotide sequence ID" value="NZ_VTEG01000010.1"/>
</dbReference>
<sequence>MLVKTRTNFFPKYLREESLLFIQKNGQSLKVKMDNQMYSILLDIFAEYENGKVLDFNDRTLDYKKGLKFAVSQGLIDQPAPSGNLSDYLYHYIENSYDQYKEVVGNISSTHVNLLNFPSDHTGFFYENGLVNPGAPIVQNVVWIDENVIPDVVEGDLCVLNVNQNFALFHWRDEHDFEQVKSLLRNKTTQENGFILGKKILPMKILIKMLNGDKMTNTVTLLYENGRDETASTRKFTETLQHYERTFPDQSEGEPIEFIQKLESKLLQWNILPVYINQQDKDLPVSLNVSHYEISFGDHFSYRVFDYDYKKAAVHALTCGIQAFLESEDKGDGKWVSAAARDLFFIKGLSAFHKEEAAYYQKISMPREICEKINYILGITERVSEIKVVTNYIFSRDVFYLYLLNEQNQILYKSDPSIQLKEEILRGLAKITGFIINDIKFPKEYLDQPLESMHYPGALRAQGDILKDLAEASKEMEIYELPWIHQPDFESQGLYVGKFYKNGVS</sequence>
<protein>
    <recommendedName>
        <fullName evidence="3">YcaO domain-containing protein</fullName>
    </recommendedName>
</protein>